<accession>K9VL71</accession>
<proteinExistence type="predicted"/>
<feature type="domain" description="MOSC" evidence="1">
    <location>
        <begin position="93"/>
        <end position="259"/>
    </location>
</feature>
<dbReference type="PROSITE" id="PS51340">
    <property type="entry name" value="MOSC"/>
    <property type="match status" value="1"/>
</dbReference>
<keyword evidence="3" id="KW-1185">Reference proteome</keyword>
<reference evidence="2 3" key="1">
    <citation type="submission" date="2012-05" db="EMBL/GenBank/DDBJ databases">
        <title>Finished chromosome of genome of Oscillatoria sp. PCC 7112.</title>
        <authorList>
            <consortium name="US DOE Joint Genome Institute"/>
            <person name="Gugger M."/>
            <person name="Coursin T."/>
            <person name="Rippka R."/>
            <person name="Tandeau De Marsac N."/>
            <person name="Huntemann M."/>
            <person name="Wei C.-L."/>
            <person name="Han J."/>
            <person name="Detter J.C."/>
            <person name="Han C."/>
            <person name="Tapia R."/>
            <person name="Davenport K."/>
            <person name="Daligault H."/>
            <person name="Erkkila T."/>
            <person name="Gu W."/>
            <person name="Munk A.C.C."/>
            <person name="Teshima H."/>
            <person name="Xu Y."/>
            <person name="Chain P."/>
            <person name="Chen A."/>
            <person name="Krypides N."/>
            <person name="Mavromatis K."/>
            <person name="Markowitz V."/>
            <person name="Szeto E."/>
            <person name="Ivanova N."/>
            <person name="Mikhailova N."/>
            <person name="Ovchinnikova G."/>
            <person name="Pagani I."/>
            <person name="Pati A."/>
            <person name="Goodwin L."/>
            <person name="Peters L."/>
            <person name="Pitluck S."/>
            <person name="Woyke T."/>
            <person name="Kerfeld C."/>
        </authorList>
    </citation>
    <scope>NUCLEOTIDE SEQUENCE [LARGE SCALE GENOMIC DNA]</scope>
    <source>
        <strain evidence="2 3">PCC 7112</strain>
    </source>
</reference>
<dbReference type="Proteomes" id="UP000010478">
    <property type="component" value="Chromosome"/>
</dbReference>
<sequence length="271" mass="30019">MSYVASIHIYPVKSLDGIAVSQATILASGALEGDRSFAICDAAGELVNTKHNSGVCFLRLSFDIQKRIAGLKIQGTEQEFFFHVDRERLGIEYWLSNYFGFPVKLIENLLTGFPDNTAAPGPSIISTETIAEVASWFPRVCVNEMRHRLRANIEIGDVPAFWEDQLFSQSDEIVRLKIGTVIFEAINPGEPCILSTRSYGAKAGDPNFKNILTAKQKEIMPDLVKKGHLNHLSRLIVNTRIASQAAEKILHIGDEVQIITVSKSLFNTISD</sequence>
<gene>
    <name evidence="2" type="ORF">Osc7112_3902</name>
</gene>
<evidence type="ECO:0000313" key="2">
    <source>
        <dbReference type="EMBL" id="AFZ08242.1"/>
    </source>
</evidence>
<dbReference type="SUPFAM" id="SSF141673">
    <property type="entry name" value="MOSC N-terminal domain-like"/>
    <property type="match status" value="1"/>
</dbReference>
<dbReference type="STRING" id="179408.Osc7112_3902"/>
<dbReference type="Pfam" id="PF03476">
    <property type="entry name" value="MOSC_N"/>
    <property type="match status" value="1"/>
</dbReference>
<organism evidence="2 3">
    <name type="scientific">Phormidium nigroviride PCC 7112</name>
    <dbReference type="NCBI Taxonomy" id="179408"/>
    <lineage>
        <taxon>Bacteria</taxon>
        <taxon>Bacillati</taxon>
        <taxon>Cyanobacteriota</taxon>
        <taxon>Cyanophyceae</taxon>
        <taxon>Oscillatoriophycideae</taxon>
        <taxon>Oscillatoriales</taxon>
        <taxon>Oscillatoriaceae</taxon>
        <taxon>Phormidium</taxon>
    </lineage>
</organism>
<protein>
    <submittedName>
        <fullName evidence="2">MOSC domain protein beta barrel domain protein</fullName>
    </submittedName>
</protein>
<dbReference type="KEGG" id="oni:Osc7112_3902"/>
<dbReference type="HOGENOM" id="CLU_1080164_0_0_3"/>
<dbReference type="GO" id="GO:0030170">
    <property type="term" value="F:pyridoxal phosphate binding"/>
    <property type="evidence" value="ECO:0007669"/>
    <property type="project" value="InterPro"/>
</dbReference>
<evidence type="ECO:0000313" key="3">
    <source>
        <dbReference type="Proteomes" id="UP000010478"/>
    </source>
</evidence>
<evidence type="ECO:0000259" key="1">
    <source>
        <dbReference type="PROSITE" id="PS51340"/>
    </source>
</evidence>
<dbReference type="EMBL" id="CP003614">
    <property type="protein sequence ID" value="AFZ08242.1"/>
    <property type="molecule type" value="Genomic_DNA"/>
</dbReference>
<dbReference type="GO" id="GO:0030151">
    <property type="term" value="F:molybdenum ion binding"/>
    <property type="evidence" value="ECO:0007669"/>
    <property type="project" value="InterPro"/>
</dbReference>
<dbReference type="OrthoDB" id="581532at2"/>
<dbReference type="InterPro" id="IPR005302">
    <property type="entry name" value="MoCF_Sase_C"/>
</dbReference>
<dbReference type="AlphaFoldDB" id="K9VL71"/>
<dbReference type="GO" id="GO:0003824">
    <property type="term" value="F:catalytic activity"/>
    <property type="evidence" value="ECO:0007669"/>
    <property type="project" value="InterPro"/>
</dbReference>
<name>K9VL71_9CYAN</name>
<dbReference type="eggNOG" id="COG3217">
    <property type="taxonomic scope" value="Bacteria"/>
</dbReference>
<dbReference type="RefSeq" id="WP_015177493.1">
    <property type="nucleotide sequence ID" value="NC_019729.1"/>
</dbReference>
<dbReference type="InterPro" id="IPR005303">
    <property type="entry name" value="MOCOS_middle"/>
</dbReference>
<dbReference type="PATRIC" id="fig|179408.3.peg.4808"/>